<dbReference type="HOGENOM" id="CLU_043966_3_1_9"/>
<keyword evidence="2" id="KW-1185">Reference proteome</keyword>
<gene>
    <name evidence="1" type="ordered locus">OB0375</name>
</gene>
<reference evidence="1 2" key="2">
    <citation type="journal article" date="2002" name="Nucleic Acids Res.">
        <title>Genome sequence of Oceanobacillus iheyensis isolated from the Iheya Ridge and its unexpected adaptive capabilities to extreme environments.</title>
        <authorList>
            <person name="Takami H."/>
            <person name="Takaki Y."/>
            <person name="Uchiyama I."/>
        </authorList>
    </citation>
    <scope>NUCLEOTIDE SEQUENCE [LARGE SCALE GENOMIC DNA]</scope>
    <source>
        <strain evidence="2">DSM 14371 / CIP 107618 / JCM 11309 / KCTC 3954 / HTE831</strain>
    </source>
</reference>
<accession>Q8ET87</accession>
<dbReference type="PhylomeDB" id="Q8ET87"/>
<reference evidence="1 2" key="1">
    <citation type="journal article" date="2001" name="FEMS Microbiol. Lett.">
        <title>Oceanobacillus iheyensis gen. nov., sp. nov., a deep-sea extremely halotolerant and alkaliphilic species isolated from a depth of 1050 m on the Iheya Ridge.</title>
        <authorList>
            <person name="Lu J."/>
            <person name="Nogi Y."/>
            <person name="Takami H."/>
        </authorList>
    </citation>
    <scope>NUCLEOTIDE SEQUENCE [LARGE SCALE GENOMIC DNA]</scope>
    <source>
        <strain evidence="2">DSM 14371 / CIP 107618 / JCM 11309 / KCTC 3954 / HTE831</strain>
    </source>
</reference>
<dbReference type="EMBL" id="BA000028">
    <property type="protein sequence ID" value="BAC12331.1"/>
    <property type="molecule type" value="Genomic_DNA"/>
</dbReference>
<sequence length="161" mass="17962">MSLDRYITGKDDSTQQPLGIGGKSLQNWMFQGSFASEYNNFFTMSEVNRRIFDQPIRSIGEMVVGRRTFDIVNGWNGSHPIAGIPIVVVTHEPPNEYAEQDTIFHFASGFHRAIDTARQIVGDKEVSIGSASNVEKLADELHLHITPVLLGEGKKLFVRSN</sequence>
<evidence type="ECO:0000313" key="2">
    <source>
        <dbReference type="Proteomes" id="UP000000822"/>
    </source>
</evidence>
<dbReference type="Gene3D" id="3.40.430.10">
    <property type="entry name" value="Dihydrofolate Reductase, subunit A"/>
    <property type="match status" value="1"/>
</dbReference>
<evidence type="ECO:0000313" key="1">
    <source>
        <dbReference type="EMBL" id="BAC12331.1"/>
    </source>
</evidence>
<dbReference type="eggNOG" id="COG0262">
    <property type="taxonomic scope" value="Bacteria"/>
</dbReference>
<dbReference type="STRING" id="221109.gene:10732578"/>
<proteinExistence type="predicted"/>
<dbReference type="Proteomes" id="UP000000822">
    <property type="component" value="Chromosome"/>
</dbReference>
<dbReference type="AlphaFoldDB" id="Q8ET87"/>
<dbReference type="KEGG" id="oih:OB0375"/>
<name>Q8ET87_OCEIH</name>
<protein>
    <submittedName>
        <fullName evidence="1">Hypothetical conserved protein</fullName>
    </submittedName>
</protein>
<dbReference type="RefSeq" id="WP_011064780.1">
    <property type="nucleotide sequence ID" value="NC_004193.1"/>
</dbReference>
<dbReference type="SUPFAM" id="SSF53597">
    <property type="entry name" value="Dihydrofolate reductase-like"/>
    <property type="match status" value="1"/>
</dbReference>
<dbReference type="InterPro" id="IPR024072">
    <property type="entry name" value="DHFR-like_dom_sf"/>
</dbReference>
<dbReference type="OrthoDB" id="195113at2"/>
<organism evidence="1 2">
    <name type="scientific">Oceanobacillus iheyensis (strain DSM 14371 / CIP 107618 / JCM 11309 / KCTC 3954 / HTE831)</name>
    <dbReference type="NCBI Taxonomy" id="221109"/>
    <lineage>
        <taxon>Bacteria</taxon>
        <taxon>Bacillati</taxon>
        <taxon>Bacillota</taxon>
        <taxon>Bacilli</taxon>
        <taxon>Bacillales</taxon>
        <taxon>Bacillaceae</taxon>
        <taxon>Oceanobacillus</taxon>
    </lineage>
</organism>